<feature type="compositionally biased region" description="Low complexity" evidence="2">
    <location>
        <begin position="38"/>
        <end position="49"/>
    </location>
</feature>
<feature type="compositionally biased region" description="Polar residues" evidence="2">
    <location>
        <begin position="2311"/>
        <end position="2329"/>
    </location>
</feature>
<keyword evidence="1" id="KW-0175">Coiled coil</keyword>
<feature type="compositionally biased region" description="Basic and acidic residues" evidence="2">
    <location>
        <begin position="1564"/>
        <end position="1582"/>
    </location>
</feature>
<feature type="compositionally biased region" description="Basic and acidic residues" evidence="2">
    <location>
        <begin position="2361"/>
        <end position="2376"/>
    </location>
</feature>
<feature type="region of interest" description="Disordered" evidence="2">
    <location>
        <begin position="1126"/>
        <end position="1175"/>
    </location>
</feature>
<feature type="region of interest" description="Disordered" evidence="2">
    <location>
        <begin position="3274"/>
        <end position="3424"/>
    </location>
</feature>
<feature type="compositionally biased region" description="Basic and acidic residues" evidence="2">
    <location>
        <begin position="404"/>
        <end position="418"/>
    </location>
</feature>
<dbReference type="SUPFAM" id="SSF46966">
    <property type="entry name" value="Spectrin repeat"/>
    <property type="match status" value="1"/>
</dbReference>
<feature type="region of interest" description="Disordered" evidence="2">
    <location>
        <begin position="570"/>
        <end position="622"/>
    </location>
</feature>
<feature type="compositionally biased region" description="Basic and acidic residues" evidence="2">
    <location>
        <begin position="274"/>
        <end position="284"/>
    </location>
</feature>
<reference evidence="3" key="1">
    <citation type="submission" date="2015-11" db="EMBL/GenBank/DDBJ databases">
        <title>De novo transcriptome assembly of four potential Pierce s Disease insect vectors from Arizona vineyards.</title>
        <authorList>
            <person name="Tassone E.E."/>
        </authorList>
    </citation>
    <scope>NUCLEOTIDE SEQUENCE</scope>
</reference>
<feature type="compositionally biased region" description="Polar residues" evidence="2">
    <location>
        <begin position="3039"/>
        <end position="3054"/>
    </location>
</feature>
<feature type="compositionally biased region" description="Polar residues" evidence="2">
    <location>
        <begin position="720"/>
        <end position="748"/>
    </location>
</feature>
<feature type="compositionally biased region" description="Basic and acidic residues" evidence="2">
    <location>
        <begin position="599"/>
        <end position="613"/>
    </location>
</feature>
<feature type="compositionally biased region" description="Polar residues" evidence="2">
    <location>
        <begin position="533"/>
        <end position="543"/>
    </location>
</feature>
<feature type="compositionally biased region" description="Polar residues" evidence="2">
    <location>
        <begin position="1054"/>
        <end position="1073"/>
    </location>
</feature>
<feature type="compositionally biased region" description="Basic and acidic residues" evidence="2">
    <location>
        <begin position="334"/>
        <end position="354"/>
    </location>
</feature>
<feature type="compositionally biased region" description="Basic and acidic residues" evidence="2">
    <location>
        <begin position="3386"/>
        <end position="3406"/>
    </location>
</feature>
<feature type="region of interest" description="Disordered" evidence="2">
    <location>
        <begin position="2111"/>
        <end position="2140"/>
    </location>
</feature>
<feature type="region of interest" description="Disordered" evidence="2">
    <location>
        <begin position="1292"/>
        <end position="1400"/>
    </location>
</feature>
<feature type="region of interest" description="Disordered" evidence="2">
    <location>
        <begin position="366"/>
        <end position="433"/>
    </location>
</feature>
<feature type="compositionally biased region" description="Basic and acidic residues" evidence="2">
    <location>
        <begin position="3309"/>
        <end position="3319"/>
    </location>
</feature>
<feature type="compositionally biased region" description="Polar residues" evidence="2">
    <location>
        <begin position="783"/>
        <end position="793"/>
    </location>
</feature>
<feature type="region of interest" description="Disordered" evidence="2">
    <location>
        <begin position="3032"/>
        <end position="3056"/>
    </location>
</feature>
<feature type="region of interest" description="Disordered" evidence="2">
    <location>
        <begin position="1031"/>
        <end position="1111"/>
    </location>
</feature>
<feature type="compositionally biased region" description="Polar residues" evidence="2">
    <location>
        <begin position="1508"/>
        <end position="1523"/>
    </location>
</feature>
<feature type="compositionally biased region" description="Basic and acidic residues" evidence="2">
    <location>
        <begin position="1492"/>
        <end position="1505"/>
    </location>
</feature>
<feature type="compositionally biased region" description="Polar residues" evidence="2">
    <location>
        <begin position="285"/>
        <end position="296"/>
    </location>
</feature>
<feature type="region of interest" description="Disordered" evidence="2">
    <location>
        <begin position="1"/>
        <end position="161"/>
    </location>
</feature>
<feature type="non-terminal residue" evidence="3">
    <location>
        <position position="1"/>
    </location>
</feature>
<feature type="compositionally biased region" description="Polar residues" evidence="2">
    <location>
        <begin position="2460"/>
        <end position="2471"/>
    </location>
</feature>
<feature type="region of interest" description="Disordered" evidence="2">
    <location>
        <begin position="717"/>
        <end position="753"/>
    </location>
</feature>
<feature type="region of interest" description="Disordered" evidence="2">
    <location>
        <begin position="2460"/>
        <end position="2510"/>
    </location>
</feature>
<dbReference type="EMBL" id="GEBQ01005461">
    <property type="protein sequence ID" value="JAT34516.1"/>
    <property type="molecule type" value="Transcribed_RNA"/>
</dbReference>
<feature type="region of interest" description="Disordered" evidence="2">
    <location>
        <begin position="647"/>
        <end position="671"/>
    </location>
</feature>
<feature type="compositionally biased region" description="Basic and acidic residues" evidence="2">
    <location>
        <begin position="1540"/>
        <end position="1555"/>
    </location>
</feature>
<feature type="compositionally biased region" description="Basic and acidic residues" evidence="2">
    <location>
        <begin position="3361"/>
        <end position="3376"/>
    </location>
</feature>
<evidence type="ECO:0000256" key="2">
    <source>
        <dbReference type="SAM" id="MobiDB-lite"/>
    </source>
</evidence>
<feature type="compositionally biased region" description="Basic and acidic residues" evidence="2">
    <location>
        <begin position="1630"/>
        <end position="1668"/>
    </location>
</feature>
<feature type="compositionally biased region" description="Basic and acidic residues" evidence="2">
    <location>
        <begin position="1126"/>
        <end position="1149"/>
    </location>
</feature>
<gene>
    <name evidence="3" type="ORF">g.48770</name>
</gene>
<proteinExistence type="predicted"/>
<feature type="coiled-coil region" evidence="1">
    <location>
        <begin position="2621"/>
        <end position="2648"/>
    </location>
</feature>
<evidence type="ECO:0000313" key="3">
    <source>
        <dbReference type="EMBL" id="JAT34516.1"/>
    </source>
</evidence>
<feature type="compositionally biased region" description="Polar residues" evidence="2">
    <location>
        <begin position="2122"/>
        <end position="2134"/>
    </location>
</feature>
<feature type="compositionally biased region" description="Polar residues" evidence="2">
    <location>
        <begin position="574"/>
        <end position="595"/>
    </location>
</feature>
<feature type="compositionally biased region" description="Polar residues" evidence="2">
    <location>
        <begin position="422"/>
        <end position="433"/>
    </location>
</feature>
<feature type="compositionally biased region" description="Basic residues" evidence="2">
    <location>
        <begin position="1150"/>
        <end position="1159"/>
    </location>
</feature>
<feature type="region of interest" description="Disordered" evidence="2">
    <location>
        <begin position="2392"/>
        <end position="2415"/>
    </location>
</feature>
<feature type="region of interest" description="Disordered" evidence="2">
    <location>
        <begin position="251"/>
        <end position="354"/>
    </location>
</feature>
<feature type="compositionally biased region" description="Basic and acidic residues" evidence="2">
    <location>
        <begin position="803"/>
        <end position="812"/>
    </location>
</feature>
<feature type="compositionally biased region" description="Basic residues" evidence="2">
    <location>
        <begin position="1088"/>
        <end position="1101"/>
    </location>
</feature>
<feature type="region of interest" description="Disordered" evidence="2">
    <location>
        <begin position="2286"/>
        <end position="2329"/>
    </location>
</feature>
<feature type="compositionally biased region" description="Low complexity" evidence="2">
    <location>
        <begin position="2487"/>
        <end position="2496"/>
    </location>
</feature>
<feature type="region of interest" description="Disordered" evidence="2">
    <location>
        <begin position="2361"/>
        <end position="2380"/>
    </location>
</feature>
<feature type="compositionally biased region" description="Basic residues" evidence="2">
    <location>
        <begin position="3407"/>
        <end position="3424"/>
    </location>
</feature>
<feature type="region of interest" description="Disordered" evidence="2">
    <location>
        <begin position="182"/>
        <end position="206"/>
    </location>
</feature>
<organism evidence="3">
    <name type="scientific">Graphocephala atropunctata</name>
    <dbReference type="NCBI Taxonomy" id="36148"/>
    <lineage>
        <taxon>Eukaryota</taxon>
        <taxon>Metazoa</taxon>
        <taxon>Ecdysozoa</taxon>
        <taxon>Arthropoda</taxon>
        <taxon>Hexapoda</taxon>
        <taxon>Insecta</taxon>
        <taxon>Pterygota</taxon>
        <taxon>Neoptera</taxon>
        <taxon>Paraneoptera</taxon>
        <taxon>Hemiptera</taxon>
        <taxon>Auchenorrhyncha</taxon>
        <taxon>Membracoidea</taxon>
        <taxon>Cicadellidae</taxon>
        <taxon>Cicadellinae</taxon>
        <taxon>Cicadellini</taxon>
        <taxon>Graphocephala</taxon>
    </lineage>
</organism>
<feature type="compositionally biased region" description="Basic and acidic residues" evidence="2">
    <location>
        <begin position="1074"/>
        <end position="1087"/>
    </location>
</feature>
<feature type="region of interest" description="Disordered" evidence="2">
    <location>
        <begin position="1464"/>
        <end position="1689"/>
    </location>
</feature>
<feature type="compositionally biased region" description="Basic and acidic residues" evidence="2">
    <location>
        <begin position="3274"/>
        <end position="3287"/>
    </location>
</feature>
<feature type="compositionally biased region" description="Basic and acidic residues" evidence="2">
    <location>
        <begin position="1473"/>
        <end position="1484"/>
    </location>
</feature>
<protein>
    <submittedName>
        <fullName evidence="3">Uncharacterized protein</fullName>
    </submittedName>
</protein>
<feature type="compositionally biased region" description="Basic and acidic residues" evidence="2">
    <location>
        <begin position="104"/>
        <end position="140"/>
    </location>
</feature>
<feature type="compositionally biased region" description="Basic and acidic residues" evidence="2">
    <location>
        <begin position="1936"/>
        <end position="1947"/>
    </location>
</feature>
<feature type="compositionally biased region" description="Low complexity" evidence="2">
    <location>
        <begin position="653"/>
        <end position="664"/>
    </location>
</feature>
<dbReference type="Gene3D" id="1.20.58.60">
    <property type="match status" value="1"/>
</dbReference>
<name>A0A1B6MF30_9HEMI</name>
<feature type="compositionally biased region" description="Basic and acidic residues" evidence="2">
    <location>
        <begin position="3345"/>
        <end position="3354"/>
    </location>
</feature>
<feature type="region of interest" description="Disordered" evidence="2">
    <location>
        <begin position="2181"/>
        <end position="2202"/>
    </location>
</feature>
<accession>A0A1B6MF30</accession>
<feature type="compositionally biased region" description="Basic and acidic residues" evidence="2">
    <location>
        <begin position="1"/>
        <end position="14"/>
    </location>
</feature>
<feature type="compositionally biased region" description="Basic and acidic residues" evidence="2">
    <location>
        <begin position="1041"/>
        <end position="1053"/>
    </location>
</feature>
<feature type="compositionally biased region" description="Polar residues" evidence="2">
    <location>
        <begin position="366"/>
        <end position="387"/>
    </location>
</feature>
<feature type="compositionally biased region" description="Polar residues" evidence="2">
    <location>
        <begin position="1292"/>
        <end position="1315"/>
    </location>
</feature>
<sequence length="3424" mass="380027">DKVSQDIPEEKDTSKPNQEASTKIDGETPSENSNGVDIKIGNSSSSNQKKQPKKTKDKVAIDLGVTMDFIKDKASNDIPEGRDTSKPIQESSTKIDEETSNENSNKDSPKTKTNIKSKESKGDQPREISHDEQSKSEQTGKKKKRKADQNSSLINVEETDTVEVIAVSEKGINPAISSEIAKSPVQESINQKKKKQKDVEVKTQDKLSSNLKSVVDADLLVKKECKKPDDTEHIGGQSKVQYESKDIGEALSTKLSLDNKPEPSKKKSKKSKVPVKETEKDPESRVTNTLLDVSSKIQDDTVQDILPEDKQHSEKSIGDCKKQTAENIPQHSLESNKTENLPEKEKSKGLKPRDTVLGEAIAMNTLSSPEQQFSELQTSVSSTNGLNITPKIVTSAKKGKKKNKNEESNESDTKEENIAKQVPQTTDSSIIELSSTIKGTIPENVSETISVAAIPQTKITNEDREIAEINALTKESTNLSENLKNKGKSKKDKPTDDPGSNLKSDNSGGDKKLGEITISPFAADFMPKRETINEQNTKDQQTLTKDKSIVKVHEEINLETAHNTSDIFSVKGDSASNGTSKNDTNIILDSCTPMSPTEKASDKKMAVSTEEVKGKKKVQRDKSKTINIEPKETCDVPLDMIQTISVDSSKEITSGTTDSDQSSTVENKQSNLIEMPSNIKFDSVQDDGQSFSNIMVDIISKLDEAILKADAEIKQKESNNDNLQVSSADQKTSEISNTRSVSPETSIEATPDGFKSEIKFSVGSCDTTGPSKLQHTEKGVRESLQQDITSSKPLSRKNSKKGRQCEQIKKETTSSPKLLIAGSHNEHQAEMYLNPDLTTRNQEIEEKKYPKDSATTIESGQKRMNQNTVHMKLVEKDVTPKAQKLDDLETVKITKLPLSSFQHAGESGDKTAIKENTYKSFKGELDVDGRKIPSETVNIEALSTQVHKSFIDDHKTCQSITSPLEDNKTNQSLVSSKEILEKSTLFEIDDSQKLTLNYENQLKIVEKQPLEAKNDYAEIQPQINKSVNLEMQTQQDSPEIYSKDASEQEKKSETLSFAQSPSLNKCKLSSSNDQNKEESPNQGAKEKPKGKKHDSKQKNKSKLIPTDDDLSGSKLLEKVSTCIKSNEKEIDVVESSPKRQQDQLTVEKSKSKKDKKGNKVSKTEGNKSQLSNDKEEVVSEISYIPDHTNNIVLPKGSEVSDLEYPSTEQKLENKLTLESKVDNKLEPVPKTTSVLDSPPIIEIELDEKIAINEITEDVIKPFLKRSSPTSFTFEDTDIIVQDKNGLVDNQQTMSISEGSTPSVETENIGKSTYQEEQNKALGVDFINKNKQTKKVPKTSTSRENLPSKNKESSVPVKQKKQQVKLSKQKTDVQHALNPTKVQDDKANPPETTEPVVSSLPFIPKREKSPLLALAPPWMAKLVQGEQADTSSVTENLLSTDLAEEKPNKEAKIVSEAIEVGIFGSVKERSRHTTFQEENKHTAETHKKKPNKKEKMNPLQDGEKMKSGFSISQQQTTVSSLQPTENKKIFSLTDLPNTLSPDRRELCQIEKSDKKGTSSSNQDPLPDKMEFLKSEKSEIKDISSSDQVPPKPQTKKDIKVIGVDPTKGKASPKPSKKSQAKPKSEQASNPPDKENIILPKTETREKPKEIVQISKNDEVTNERTVEKTDLSNQNQSMNKKEKSKVKKQEIPLGSDETVVLDKTIGGTEMLKNDSETHLKTENIEFEKNKIAIKTMEENVTTGNQDLNISKTEEQHNDPIKERKVFTIDDGSMKTHSKAIDGNKDREHNASVGKFEDTTPEKKIVKTEKNQISTFDEQVVNTNNEAVDSKDLTTENLKSIIPKETDKSNIVVSKTSDKNNTCIGSSSEALNECKSDITDRIESDNTSANISHTEAECQNRKTQITREYDISEKKTVVDEIEDREKSLLKEGSSPEIMDNTKRESEEHNHNKSKVKNIQQKTEADDLLPILTSNTSGTPVQTGANEITTVETCSNKVESGVLNTNAGDKEGLKSSAEALNDKTNPTNFLEEILNLPETCTTTTPLENLKFNLDSQALHDSEPGIKIKADNEIESYTRMLSTTAISKSELRGKDDFPKTTQMIANQTIQPIVSTQNKLSETRQKGQFETSSEEPSMSLESCPEKPMNDKEPFIGQVMSFDQTPFYCEVPKFPLYDIESAERTWNEDKSHGSVVPSQELSKTKEEIKPPMNISERNLKEQNQDAKSWADIAATEKFPMEENKDDINKEYESTAVRPSPVVICINEVESELFSVNTMSVDPEGFMEFVPKKEIRKRKSRSRSRNKSESEQQSSESSVNILPTDSSTEFSVPGSDTTKVESTIVFETKILLPSKLSLSGIIKNDAVSKEESVEMVSPKEKENQEPPTILSKQVQLLSVKNKQRKSRSRSRSRNRNISESEKEVDEILRAWSREDVFQQNIPLDRTFWVDKWKFNDAERIFYESISNSENKQTEESNANFKHGDDNNDDEGGPNSGPSSPGPKSNDGKGGPSSKPDTVAETLTADLPHGVGAWSDASTYLSHEVSPSENSPMVITSQFTKLTKVTLAADLDTLRADLKVTEAQLSNLPTEGVDAMLDALVKCGGDLKTHELTAGCIKEGVLVLPQDEETEVLQGDLDAVQQRIKVLQEQIDAGKRKLQSSLDTKDLRVKEIGEYRNLLEELEKWLTGINLTLKTDLHQDNAEQQVAIHQNLLKDLTHRQNQLSDLRSSCSNLESFEDVKDLASVLSSSLTALDTEINSAKNLTVDRLNLLQDLLKVEPELAAPVQSPSPVAATYPVLKTPVESPVHEASKDDTIASNASPIPEEEIAIPSPLPLDVEEPKPELVLQDFGTQTGRSLTLTPEKHIHSEVQTALPVEKLSAIAIQTDSEGWIPKEMQKGKIKILQKIEGDEETIEIATKSNIESQPLYKELNMTTPNDDLTVELKYKGNKEGLEPFMSMSELNISHLEPQSFETVVVDPGESSTEVIVDADGTKRIIVRKTRRTISHHQQTLKSGTNIENVDIKPIAFSQVTLQQQQSSVSHMLPDGKTQVTTSQGYTGQIASGTQGGDMTVAEFSNMPGQDIATYSTIPGDTALLNITGALQTADFDLPEPTGVGEWTASSSTVRAVVHQVRRKVIRKTRRIIRKVTIIDGKENVTEEVIEEPEEVSEEGIPRVSIEISKEGQGGMIIQEPFEEQDQSLQDLGVEISEILSEEHPEKSEYRDNSQTISNDVFESEVILAPSPIDSIIVKDPHDLHDSSYVTNISSDRCIVDTVKKDLRASDSLEEDQLKRKSENEGKGSNIEDVNTLFITAEAKHRKPEKELPKEDKMSSPAAENIHKSKKNKLSKSKSSSSEMEEKNTDKSVKSATCSPEKEMNKLDNLLKTRDISPSNDVTDVDQRDTVSKIKDKRLTPDSKGKSKKKDKSSKTNQKKKSC</sequence>
<feature type="compositionally biased region" description="Basic and acidic residues" evidence="2">
    <location>
        <begin position="69"/>
        <end position="85"/>
    </location>
</feature>
<feature type="compositionally biased region" description="Basic residues" evidence="2">
    <location>
        <begin position="2393"/>
        <end position="2406"/>
    </location>
</feature>
<feature type="region of interest" description="Disordered" evidence="2">
    <location>
        <begin position="765"/>
        <end position="817"/>
    </location>
</feature>
<feature type="region of interest" description="Disordered" evidence="2">
    <location>
        <begin position="471"/>
        <end position="543"/>
    </location>
</feature>
<feature type="compositionally biased region" description="Basic and acidic residues" evidence="2">
    <location>
        <begin position="307"/>
        <end position="324"/>
    </location>
</feature>
<feature type="region of interest" description="Disordered" evidence="2">
    <location>
        <begin position="1925"/>
        <end position="1955"/>
    </location>
</feature>
<evidence type="ECO:0000256" key="1">
    <source>
        <dbReference type="SAM" id="Coils"/>
    </source>
</evidence>
<feature type="compositionally biased region" description="Polar residues" evidence="2">
    <location>
        <begin position="1337"/>
        <end position="1347"/>
    </location>
</feature>
<feature type="compositionally biased region" description="Basic residues" evidence="2">
    <location>
        <begin position="2286"/>
        <end position="2297"/>
    </location>
</feature>